<proteinExistence type="predicted"/>
<evidence type="ECO:0000313" key="1">
    <source>
        <dbReference type="EMBL" id="VAY88520.1"/>
    </source>
</evidence>
<dbReference type="SUPFAM" id="SSF56935">
    <property type="entry name" value="Porins"/>
    <property type="match status" value="1"/>
</dbReference>
<reference evidence="1" key="1">
    <citation type="submission" date="2018-10" db="EMBL/GenBank/DDBJ databases">
        <authorList>
            <person name="Plewniak F."/>
        </authorList>
    </citation>
    <scope>NUCLEOTIDE SEQUENCE</scope>
</reference>
<dbReference type="EMBL" id="UOYP01000242">
    <property type="protein sequence ID" value="VAY88520.1"/>
    <property type="molecule type" value="Genomic_DNA"/>
</dbReference>
<gene>
    <name evidence="1" type="ORF">CARN8_3160002</name>
</gene>
<sequence length="166" mass="17668">MKKSMQGVGVLLLMMQSALAQEGSSGGWFSGISALPFSVEWNTELAPEGSALSSHMRSEGLGGSETSGLSRSWVLGGTGVLPLGDRLALTGSLATIRNQGMGSAANTSTVGLYDALPYNMTGLGMHYDLSQRLRFQGGWDHYQLNYNRINGNSNIDLLSLGLRYGF</sequence>
<accession>A0A3P3ZNT9</accession>
<name>A0A3P3ZNT9_9ZZZZ</name>
<organism evidence="1">
    <name type="scientific">mine drainage metagenome</name>
    <dbReference type="NCBI Taxonomy" id="410659"/>
    <lineage>
        <taxon>unclassified sequences</taxon>
        <taxon>metagenomes</taxon>
        <taxon>ecological metagenomes</taxon>
    </lineage>
</organism>
<protein>
    <recommendedName>
        <fullName evidence="2">Outer membrane protein beta-barrel domain-containing protein</fullName>
    </recommendedName>
</protein>
<evidence type="ECO:0008006" key="2">
    <source>
        <dbReference type="Google" id="ProtNLM"/>
    </source>
</evidence>
<dbReference type="Gene3D" id="2.40.160.20">
    <property type="match status" value="1"/>
</dbReference>
<dbReference type="AlphaFoldDB" id="A0A3P3ZNT9"/>